<comment type="similarity">
    <text evidence="1">Belongs to the LysR transcriptional regulatory family.</text>
</comment>
<keyword evidence="2" id="KW-0805">Transcription regulation</keyword>
<dbReference type="EMBL" id="JARESE010000092">
    <property type="protein sequence ID" value="MDE8654609.1"/>
    <property type="molecule type" value="Genomic_DNA"/>
</dbReference>
<gene>
    <name evidence="6" type="ORF">PYV00_23200</name>
</gene>
<dbReference type="Gene3D" id="3.40.190.290">
    <property type="match status" value="1"/>
</dbReference>
<keyword evidence="7" id="KW-1185">Reference proteome</keyword>
<keyword evidence="3" id="KW-0238">DNA-binding</keyword>
<dbReference type="InterPro" id="IPR005119">
    <property type="entry name" value="LysR_subst-bd"/>
</dbReference>
<keyword evidence="4" id="KW-0804">Transcription</keyword>
<dbReference type="PROSITE" id="PS50931">
    <property type="entry name" value="HTH_LYSR"/>
    <property type="match status" value="1"/>
</dbReference>
<evidence type="ECO:0000313" key="6">
    <source>
        <dbReference type="EMBL" id="MDE8654609.1"/>
    </source>
</evidence>
<dbReference type="Gene3D" id="1.10.10.10">
    <property type="entry name" value="Winged helix-like DNA-binding domain superfamily/Winged helix DNA-binding domain"/>
    <property type="match status" value="1"/>
</dbReference>
<accession>A0ABT5WXH6</accession>
<dbReference type="InterPro" id="IPR036388">
    <property type="entry name" value="WH-like_DNA-bd_sf"/>
</dbReference>
<dbReference type="SUPFAM" id="SSF46785">
    <property type="entry name" value="Winged helix' DNA-binding domain"/>
    <property type="match status" value="1"/>
</dbReference>
<name>A0ABT5WXH6_9SPHN</name>
<dbReference type="RefSeq" id="WP_275230730.1">
    <property type="nucleotide sequence ID" value="NZ_JARESE010000092.1"/>
</dbReference>
<evidence type="ECO:0000256" key="1">
    <source>
        <dbReference type="ARBA" id="ARBA00009437"/>
    </source>
</evidence>
<dbReference type="InterPro" id="IPR036390">
    <property type="entry name" value="WH_DNA-bd_sf"/>
</dbReference>
<evidence type="ECO:0000256" key="3">
    <source>
        <dbReference type="ARBA" id="ARBA00023125"/>
    </source>
</evidence>
<organism evidence="6 7">
    <name type="scientific">Novosphingobium album</name>
    <name type="common">ex Liu et al. 2023</name>
    <dbReference type="NCBI Taxonomy" id="3031130"/>
    <lineage>
        <taxon>Bacteria</taxon>
        <taxon>Pseudomonadati</taxon>
        <taxon>Pseudomonadota</taxon>
        <taxon>Alphaproteobacteria</taxon>
        <taxon>Sphingomonadales</taxon>
        <taxon>Sphingomonadaceae</taxon>
        <taxon>Novosphingobium</taxon>
    </lineage>
</organism>
<dbReference type="SUPFAM" id="SSF53850">
    <property type="entry name" value="Periplasmic binding protein-like II"/>
    <property type="match status" value="1"/>
</dbReference>
<evidence type="ECO:0000256" key="4">
    <source>
        <dbReference type="ARBA" id="ARBA00023163"/>
    </source>
</evidence>
<evidence type="ECO:0000256" key="2">
    <source>
        <dbReference type="ARBA" id="ARBA00023015"/>
    </source>
</evidence>
<dbReference type="Proteomes" id="UP001216253">
    <property type="component" value="Unassembled WGS sequence"/>
</dbReference>
<dbReference type="PANTHER" id="PTHR30427">
    <property type="entry name" value="TRANSCRIPTIONAL ACTIVATOR PROTEIN LYSR"/>
    <property type="match status" value="1"/>
</dbReference>
<dbReference type="InterPro" id="IPR000847">
    <property type="entry name" value="LysR_HTH_N"/>
</dbReference>
<reference evidence="6 7" key="1">
    <citation type="submission" date="2023-03" db="EMBL/GenBank/DDBJ databases">
        <title>NovoSphingobium album sp. nov. isolated from polycyclic aromatic hydrocarbons- and heavy-metal polluted soil.</title>
        <authorList>
            <person name="Liu Z."/>
            <person name="Wang K."/>
        </authorList>
    </citation>
    <scope>NUCLEOTIDE SEQUENCE [LARGE SCALE GENOMIC DNA]</scope>
    <source>
        <strain evidence="6 7">H3SJ31-1</strain>
    </source>
</reference>
<sequence>MRFRELECFRSLMLHGTVTRVAELLGLSQPAVSGIVAGLERQLGFQLFTRRAGRLHPTPEAHLLHVEASRILDAAGDFTRVAEQIRIGKYGHLAIAAYPSISISLLPRVLSIFTADRPGLQVKIITRNSQGIRSLFTSQQFDFAIAELPLDYPATHMDVFSYCCECMMAPDHPLTELEVITPKDLDNVPFVTLFRGDPVYQQLANAFSQYGSRWNIVAETEFFSSACELVAAGCGVGIIDPVISTPFTEHIVKRPFAPDISYEIAILRPTHTELSQIATDFIELLKTHLTP</sequence>
<dbReference type="PRINTS" id="PR00039">
    <property type="entry name" value="HTHLYSR"/>
</dbReference>
<proteinExistence type="inferred from homology"/>
<feature type="domain" description="HTH lysR-type" evidence="5">
    <location>
        <begin position="1"/>
        <end position="58"/>
    </location>
</feature>
<evidence type="ECO:0000259" key="5">
    <source>
        <dbReference type="PROSITE" id="PS50931"/>
    </source>
</evidence>
<dbReference type="PANTHER" id="PTHR30427:SF1">
    <property type="entry name" value="TRANSCRIPTIONAL ACTIVATOR PROTEIN LYSR"/>
    <property type="match status" value="1"/>
</dbReference>
<protein>
    <submittedName>
        <fullName evidence="6">LysR substrate-binding domain-containing protein</fullName>
    </submittedName>
</protein>
<dbReference type="Pfam" id="PF00126">
    <property type="entry name" value="HTH_1"/>
    <property type="match status" value="1"/>
</dbReference>
<evidence type="ECO:0000313" key="7">
    <source>
        <dbReference type="Proteomes" id="UP001216253"/>
    </source>
</evidence>
<comment type="caution">
    <text evidence="6">The sequence shown here is derived from an EMBL/GenBank/DDBJ whole genome shotgun (WGS) entry which is preliminary data.</text>
</comment>
<dbReference type="Pfam" id="PF03466">
    <property type="entry name" value="LysR_substrate"/>
    <property type="match status" value="1"/>
</dbReference>